<organism evidence="1 2">
    <name type="scientific">Racocetra persica</name>
    <dbReference type="NCBI Taxonomy" id="160502"/>
    <lineage>
        <taxon>Eukaryota</taxon>
        <taxon>Fungi</taxon>
        <taxon>Fungi incertae sedis</taxon>
        <taxon>Mucoromycota</taxon>
        <taxon>Glomeromycotina</taxon>
        <taxon>Glomeromycetes</taxon>
        <taxon>Diversisporales</taxon>
        <taxon>Gigasporaceae</taxon>
        <taxon>Racocetra</taxon>
    </lineage>
</organism>
<comment type="caution">
    <text evidence="1">The sequence shown here is derived from an EMBL/GenBank/DDBJ whole genome shotgun (WGS) entry which is preliminary data.</text>
</comment>
<accession>A0ACA9QNM7</accession>
<dbReference type="EMBL" id="CAJVQC010034019">
    <property type="protein sequence ID" value="CAG8755406.1"/>
    <property type="molecule type" value="Genomic_DNA"/>
</dbReference>
<evidence type="ECO:0000313" key="2">
    <source>
        <dbReference type="Proteomes" id="UP000789920"/>
    </source>
</evidence>
<keyword evidence="2" id="KW-1185">Reference proteome</keyword>
<reference evidence="1" key="1">
    <citation type="submission" date="2021-06" db="EMBL/GenBank/DDBJ databases">
        <authorList>
            <person name="Kallberg Y."/>
            <person name="Tangrot J."/>
            <person name="Rosling A."/>
        </authorList>
    </citation>
    <scope>NUCLEOTIDE SEQUENCE</scope>
    <source>
        <strain evidence="1">MA461A</strain>
    </source>
</reference>
<feature type="non-terminal residue" evidence="1">
    <location>
        <position position="1"/>
    </location>
</feature>
<dbReference type="Proteomes" id="UP000789920">
    <property type="component" value="Unassembled WGS sequence"/>
</dbReference>
<protein>
    <submittedName>
        <fullName evidence="1">24242_t:CDS:1</fullName>
    </submittedName>
</protein>
<evidence type="ECO:0000313" key="1">
    <source>
        <dbReference type="EMBL" id="CAG8755406.1"/>
    </source>
</evidence>
<name>A0ACA9QNM7_9GLOM</name>
<gene>
    <name evidence="1" type="ORF">RPERSI_LOCUS14623</name>
</gene>
<sequence>IHILCVQQFFNLVYKTLQRQPHNFLDKFPIYNKISKYFKINNINLSEDNLSLLLTQIQESILNDFTDLLVTKNTNEIPNMTDINWHKHLSCLIFNFLTLKVMPTNLANTLTKCQTFIPVDKHAMFVNFLDGYNGDYSLVSIESFICEFNNCWQIGYYRN</sequence>
<proteinExistence type="predicted"/>